<dbReference type="Proteomes" id="UP000805649">
    <property type="component" value="Unassembled WGS sequence"/>
</dbReference>
<evidence type="ECO:0000313" key="1">
    <source>
        <dbReference type="EMBL" id="KAL0936755.1"/>
    </source>
</evidence>
<evidence type="ECO:0000313" key="2">
    <source>
        <dbReference type="Proteomes" id="UP000805649"/>
    </source>
</evidence>
<gene>
    <name evidence="1" type="ORF">CTRU02_208970</name>
</gene>
<comment type="caution">
    <text evidence="1">The sequence shown here is derived from an EMBL/GenBank/DDBJ whole genome shotgun (WGS) entry which is preliminary data.</text>
</comment>
<name>A0ACC3YXU4_COLTU</name>
<organism evidence="1 2">
    <name type="scientific">Colletotrichum truncatum</name>
    <name type="common">Anthracnose fungus</name>
    <name type="synonym">Colletotrichum capsici</name>
    <dbReference type="NCBI Taxonomy" id="5467"/>
    <lineage>
        <taxon>Eukaryota</taxon>
        <taxon>Fungi</taxon>
        <taxon>Dikarya</taxon>
        <taxon>Ascomycota</taxon>
        <taxon>Pezizomycotina</taxon>
        <taxon>Sordariomycetes</taxon>
        <taxon>Hypocreomycetidae</taxon>
        <taxon>Glomerellales</taxon>
        <taxon>Glomerellaceae</taxon>
        <taxon>Colletotrichum</taxon>
        <taxon>Colletotrichum truncatum species complex</taxon>
    </lineage>
</organism>
<dbReference type="EMBL" id="VUJX02000005">
    <property type="protein sequence ID" value="KAL0936755.1"/>
    <property type="molecule type" value="Genomic_DNA"/>
</dbReference>
<accession>A0ACC3YXU4</accession>
<sequence length="363" mass="39937">MLPESPRSSTQSASAAESPVYSSPRAHLRNVPGGRLPLPANADAAAGLHQTKGSIADPWFLEPSSWEIDFKAVGEDDRICYPDSGLDNFIAQMRSWLDQWTSENRCPFIHSRLYGSNIPSSLQHGLAAWQVYRAATTPTSERIALRMAESWSQNIVQEKALSDNLHNAGELPDLLEQLGRTQALLIFQVIGLFDGDVRARAKAEGLLSIVSRWANELLGIAGAQVSSDHLENPDELLNSPQIDRLRSCGTPASTWKAWILSESIRRLWIVATLTEAAFLIHQQGFATCPGSISFTARSGLWDAPSHHAWLAGLTKSNTVKIPVFCRRLDTLLDEARALDVDEFTQTVLAYGRGREAVEDWVAG</sequence>
<proteinExistence type="predicted"/>
<protein>
    <submittedName>
        <fullName evidence="1">RNA polymerase ii mediator complex component</fullName>
    </submittedName>
</protein>
<reference evidence="1 2" key="1">
    <citation type="journal article" date="2020" name="Phytopathology">
        <title>Genome Sequence Resources of Colletotrichum truncatum, C. plurivorum, C. musicola, and C. sojae: Four Species Pathogenic to Soybean (Glycine max).</title>
        <authorList>
            <person name="Rogerio F."/>
            <person name="Boufleur T.R."/>
            <person name="Ciampi-Guillardi M."/>
            <person name="Sukno S.A."/>
            <person name="Thon M.R."/>
            <person name="Massola Junior N.S."/>
            <person name="Baroncelli R."/>
        </authorList>
    </citation>
    <scope>NUCLEOTIDE SEQUENCE [LARGE SCALE GENOMIC DNA]</scope>
    <source>
        <strain evidence="1 2">CMES1059</strain>
    </source>
</reference>
<keyword evidence="2" id="KW-1185">Reference proteome</keyword>